<gene>
    <name evidence="1" type="ORF">KM92DES2_11109</name>
</gene>
<evidence type="ECO:0000313" key="1">
    <source>
        <dbReference type="EMBL" id="SBV98841.1"/>
    </source>
</evidence>
<name>A0A212JHF8_9BACT</name>
<proteinExistence type="predicted"/>
<sequence>MLIIEFLYTQQNAKSTGLRPNPALAPNEKLR</sequence>
<protein>
    <submittedName>
        <fullName evidence="1">Uncharacterized protein</fullName>
    </submittedName>
</protein>
<accession>A0A212JHF8</accession>
<reference evidence="1" key="1">
    <citation type="submission" date="2016-04" db="EMBL/GenBank/DDBJ databases">
        <authorList>
            <person name="Evans L.H."/>
            <person name="Alamgir A."/>
            <person name="Owens N."/>
            <person name="Weber N.D."/>
            <person name="Virtaneva K."/>
            <person name="Barbian K."/>
            <person name="Babar A."/>
            <person name="Rosenke K."/>
        </authorList>
    </citation>
    <scope>NUCLEOTIDE SEQUENCE</scope>
    <source>
        <strain evidence="1">92-2</strain>
    </source>
</reference>
<dbReference type="AlphaFoldDB" id="A0A212JHF8"/>
<dbReference type="EMBL" id="FLUP01000001">
    <property type="protein sequence ID" value="SBV98841.1"/>
    <property type="molecule type" value="Genomic_DNA"/>
</dbReference>
<organism evidence="1">
    <name type="scientific">uncultured Desulfovibrio sp</name>
    <dbReference type="NCBI Taxonomy" id="167968"/>
    <lineage>
        <taxon>Bacteria</taxon>
        <taxon>Pseudomonadati</taxon>
        <taxon>Thermodesulfobacteriota</taxon>
        <taxon>Desulfovibrionia</taxon>
        <taxon>Desulfovibrionales</taxon>
        <taxon>Desulfovibrionaceae</taxon>
        <taxon>Desulfovibrio</taxon>
        <taxon>environmental samples</taxon>
    </lineage>
</organism>